<dbReference type="Proteomes" id="UP000193380">
    <property type="component" value="Unassembled WGS sequence"/>
</dbReference>
<dbReference type="AlphaFoldDB" id="A0A060VUM3"/>
<accession>A0A060VUM3</accession>
<dbReference type="PaxDb" id="8022-A0A060VUM3"/>
<sequence length="127" mass="14544">MAQRKKKLMKKNIHIGHREHDESDGGDFEVAAKIEPFHVYVIVASLEDSYLGSLELHQSVCLMWNLTPGSWSELRTRRKISLGASGPWVRNCGLSYPVFKGVMKKGYKVPTPIQRKVCNCPWIFTFH</sequence>
<evidence type="ECO:0000313" key="1">
    <source>
        <dbReference type="EMBL" id="CDQ58653.1"/>
    </source>
</evidence>
<dbReference type="EMBL" id="FR904309">
    <property type="protein sequence ID" value="CDQ58653.1"/>
    <property type="molecule type" value="Genomic_DNA"/>
</dbReference>
<name>A0A060VUM3_ONCMY</name>
<gene>
    <name evidence="1" type="ORF">GSONMT00078267001</name>
</gene>
<reference evidence="1" key="2">
    <citation type="submission" date="2014-03" db="EMBL/GenBank/DDBJ databases">
        <authorList>
            <person name="Genoscope - CEA"/>
        </authorList>
    </citation>
    <scope>NUCLEOTIDE SEQUENCE</scope>
</reference>
<evidence type="ECO:0008006" key="3">
    <source>
        <dbReference type="Google" id="ProtNLM"/>
    </source>
</evidence>
<proteinExistence type="predicted"/>
<evidence type="ECO:0000313" key="2">
    <source>
        <dbReference type="Proteomes" id="UP000193380"/>
    </source>
</evidence>
<organism evidence="1 2">
    <name type="scientific">Oncorhynchus mykiss</name>
    <name type="common">Rainbow trout</name>
    <name type="synonym">Salmo gairdneri</name>
    <dbReference type="NCBI Taxonomy" id="8022"/>
    <lineage>
        <taxon>Eukaryota</taxon>
        <taxon>Metazoa</taxon>
        <taxon>Chordata</taxon>
        <taxon>Craniata</taxon>
        <taxon>Vertebrata</taxon>
        <taxon>Euteleostomi</taxon>
        <taxon>Actinopterygii</taxon>
        <taxon>Neopterygii</taxon>
        <taxon>Teleostei</taxon>
        <taxon>Protacanthopterygii</taxon>
        <taxon>Salmoniformes</taxon>
        <taxon>Salmonidae</taxon>
        <taxon>Salmoninae</taxon>
        <taxon>Oncorhynchus</taxon>
    </lineage>
</organism>
<dbReference type="STRING" id="8022.A0A060VUM3"/>
<reference evidence="1" key="1">
    <citation type="journal article" date="2014" name="Nat. Commun.">
        <title>The rainbow trout genome provides novel insights into evolution after whole-genome duplication in vertebrates.</title>
        <authorList>
            <person name="Berthelot C."/>
            <person name="Brunet F."/>
            <person name="Chalopin D."/>
            <person name="Juanchich A."/>
            <person name="Bernard M."/>
            <person name="Noel B."/>
            <person name="Bento P."/>
            <person name="Da Silva C."/>
            <person name="Labadie K."/>
            <person name="Alberti A."/>
            <person name="Aury J.M."/>
            <person name="Louis A."/>
            <person name="Dehais P."/>
            <person name="Bardou P."/>
            <person name="Montfort J."/>
            <person name="Klopp C."/>
            <person name="Cabau C."/>
            <person name="Gaspin C."/>
            <person name="Thorgaard G.H."/>
            <person name="Boussaha M."/>
            <person name="Quillet E."/>
            <person name="Guyomard R."/>
            <person name="Galiana D."/>
            <person name="Bobe J."/>
            <person name="Volff J.N."/>
            <person name="Genet C."/>
            <person name="Wincker P."/>
            <person name="Jaillon O."/>
            <person name="Roest Crollius H."/>
            <person name="Guiguen Y."/>
        </authorList>
    </citation>
    <scope>NUCLEOTIDE SEQUENCE [LARGE SCALE GENOMIC DNA]</scope>
</reference>
<protein>
    <recommendedName>
        <fullName evidence="3">RNA helicase</fullName>
    </recommendedName>
</protein>